<evidence type="ECO:0000313" key="4">
    <source>
        <dbReference type="Proteomes" id="UP000572377"/>
    </source>
</evidence>
<dbReference type="SUPFAM" id="SSF56672">
    <property type="entry name" value="DNA/RNA polymerases"/>
    <property type="match status" value="1"/>
</dbReference>
<dbReference type="AlphaFoldDB" id="A0A849L4C1"/>
<dbReference type="InterPro" id="IPR001126">
    <property type="entry name" value="UmuC"/>
</dbReference>
<dbReference type="PANTHER" id="PTHR35369:SF2">
    <property type="entry name" value="BLR3025 PROTEIN"/>
    <property type="match status" value="1"/>
</dbReference>
<keyword evidence="1" id="KW-0227">DNA damage</keyword>
<dbReference type="CDD" id="cd03468">
    <property type="entry name" value="PolY_like"/>
    <property type="match status" value="1"/>
</dbReference>
<evidence type="ECO:0000313" key="3">
    <source>
        <dbReference type="EMBL" id="NNU81179.1"/>
    </source>
</evidence>
<proteinExistence type="predicted"/>
<accession>A0A849L4C1</accession>
<reference evidence="3 4" key="1">
    <citation type="submission" date="2020-05" db="EMBL/GenBank/DDBJ databases">
        <title>Gimesia benthica sp. nov., a novel planctomycete isolated from a deep-sea water sample of the Northwest Indian Ocean.</title>
        <authorList>
            <person name="Wang J."/>
            <person name="Ruan C."/>
            <person name="Song L."/>
            <person name="Zhu Y."/>
            <person name="Li A."/>
            <person name="Zheng X."/>
            <person name="Wang L."/>
            <person name="Lu Z."/>
            <person name="Huang Y."/>
            <person name="Du W."/>
            <person name="Zhou Y."/>
            <person name="Huang L."/>
            <person name="Dai X."/>
        </authorList>
    </citation>
    <scope>NUCLEOTIDE SEQUENCE [LARGE SCALE GENOMIC DNA]</scope>
    <source>
        <strain evidence="3 4">YYQ-30</strain>
    </source>
</reference>
<evidence type="ECO:0000259" key="2">
    <source>
        <dbReference type="Pfam" id="PF00817"/>
    </source>
</evidence>
<dbReference type="PANTHER" id="PTHR35369">
    <property type="entry name" value="BLR3025 PROTEIN-RELATED"/>
    <property type="match status" value="1"/>
</dbReference>
<protein>
    <submittedName>
        <fullName evidence="3">DNA polymerase Y family protein</fullName>
    </submittedName>
</protein>
<feature type="domain" description="UmuC" evidence="2">
    <location>
        <begin position="41"/>
        <end position="164"/>
    </location>
</feature>
<keyword evidence="4" id="KW-1185">Reference proteome</keyword>
<dbReference type="GO" id="GO:0006281">
    <property type="term" value="P:DNA repair"/>
    <property type="evidence" value="ECO:0007669"/>
    <property type="project" value="InterPro"/>
</dbReference>
<comment type="caution">
    <text evidence="3">The sequence shown here is derived from an EMBL/GenBank/DDBJ whole genome shotgun (WGS) entry which is preliminary data.</text>
</comment>
<dbReference type="Proteomes" id="UP000572377">
    <property type="component" value="Unassembled WGS sequence"/>
</dbReference>
<name>A0A849L4C1_9RHOB</name>
<dbReference type="InterPro" id="IPR043502">
    <property type="entry name" value="DNA/RNA_pol_sf"/>
</dbReference>
<dbReference type="RefSeq" id="WP_171325906.1">
    <property type="nucleotide sequence ID" value="NZ_JABFBC010000002.1"/>
</dbReference>
<gene>
    <name evidence="3" type="ORF">HMH01_12105</name>
</gene>
<dbReference type="InterPro" id="IPR050356">
    <property type="entry name" value="SulA_CellDiv_inhibitor"/>
</dbReference>
<evidence type="ECO:0000256" key="1">
    <source>
        <dbReference type="ARBA" id="ARBA00022763"/>
    </source>
</evidence>
<dbReference type="EMBL" id="JABFBC010000002">
    <property type="protein sequence ID" value="NNU81179.1"/>
    <property type="molecule type" value="Genomic_DNA"/>
</dbReference>
<organism evidence="3 4">
    <name type="scientific">Halovulum dunhuangense</name>
    <dbReference type="NCBI Taxonomy" id="1505036"/>
    <lineage>
        <taxon>Bacteria</taxon>
        <taxon>Pseudomonadati</taxon>
        <taxon>Pseudomonadota</taxon>
        <taxon>Alphaproteobacteria</taxon>
        <taxon>Rhodobacterales</taxon>
        <taxon>Paracoccaceae</taxon>
        <taxon>Halovulum</taxon>
    </lineage>
</organism>
<dbReference type="Pfam" id="PF00817">
    <property type="entry name" value="IMS"/>
    <property type="match status" value="1"/>
</dbReference>
<sequence>MAASTRRRRILSIAFPHLPTDRIARARWGRSWISDGRPEAPPLAVTDMVQNALRIAALEPGAEALGLNVGQTLADARAIRPDLDAVAMDAPADGALLAAVAGWCERYTPLTGLSAPDGLMLDVSGCAHLLGGEAGLLEDVTARLTAQGLNTRAALAGTPGAAWALARFGGPRIAASGEEAAALAPLPLAALRVAPPIAAGLARVGLRTVGCIADLPRAPLARRFGAGLLTRLDQALGRAEEAISPLRPAPDLAAERRFFDPISHQDDIARATALLAEALAPLLEARGLGARRLELRLFRVDGAVERLAVSAARPLRDPGRIAGLFRDRVAGLRQEIEAGFGFDLVKLAVLESERFGGVQGDMIAGGRAEDGFQALVDRLGARLGPERVRGFAGAETHIPERAFGTLPLGRLRPGTPATGPAAGQPVPPLTRPLWLLARPEPLEALAEVPDGPPLRFRWRRTGYEVARSEGPERIACEWWRDGRGAMTRDYFRVEAREGHRFWMFRHGLYARETVRPRWYMHGVFA</sequence>